<dbReference type="AlphaFoldDB" id="A0A9D7T2N6"/>
<accession>A0A9D7T2N6</accession>
<protein>
    <submittedName>
        <fullName evidence="1">Uncharacterized protein</fullName>
    </submittedName>
</protein>
<dbReference type="EMBL" id="JADKGY010000033">
    <property type="protein sequence ID" value="MBK9985219.1"/>
    <property type="molecule type" value="Genomic_DNA"/>
</dbReference>
<evidence type="ECO:0000313" key="2">
    <source>
        <dbReference type="Proteomes" id="UP000808337"/>
    </source>
</evidence>
<proteinExistence type="predicted"/>
<name>A0A9D7T2N6_9BACT</name>
<reference evidence="1 2" key="1">
    <citation type="submission" date="2020-10" db="EMBL/GenBank/DDBJ databases">
        <title>Connecting structure to function with the recovery of over 1000 high-quality activated sludge metagenome-assembled genomes encoding full-length rRNA genes using long-read sequencing.</title>
        <authorList>
            <person name="Singleton C.M."/>
            <person name="Petriglieri F."/>
            <person name="Kristensen J.M."/>
            <person name="Kirkegaard R.H."/>
            <person name="Michaelsen T.Y."/>
            <person name="Andersen M.H."/>
            <person name="Karst S.M."/>
            <person name="Dueholm M.S."/>
            <person name="Nielsen P.H."/>
            <person name="Albertsen M."/>
        </authorList>
    </citation>
    <scope>NUCLEOTIDE SEQUENCE [LARGE SCALE GENOMIC DNA]</scope>
    <source>
        <strain evidence="1">Ribe_18-Q3-R11-54_MAXAC.273</strain>
    </source>
</reference>
<dbReference type="Proteomes" id="UP000808337">
    <property type="component" value="Unassembled WGS sequence"/>
</dbReference>
<evidence type="ECO:0000313" key="1">
    <source>
        <dbReference type="EMBL" id="MBK9985219.1"/>
    </source>
</evidence>
<sequence length="59" mass="6512">MVLNIWLECGIHFNPHDQTVGMEDAVHQWAKDLGTIAGSAAVLKDEHYLYAFGAVEPTT</sequence>
<gene>
    <name evidence="1" type="ORF">IPP15_23195</name>
</gene>
<comment type="caution">
    <text evidence="1">The sequence shown here is derived from an EMBL/GenBank/DDBJ whole genome shotgun (WGS) entry which is preliminary data.</text>
</comment>
<organism evidence="1 2">
    <name type="scientific">Candidatus Opimibacter skivensis</name>
    <dbReference type="NCBI Taxonomy" id="2982028"/>
    <lineage>
        <taxon>Bacteria</taxon>
        <taxon>Pseudomonadati</taxon>
        <taxon>Bacteroidota</taxon>
        <taxon>Saprospiria</taxon>
        <taxon>Saprospirales</taxon>
        <taxon>Saprospiraceae</taxon>
        <taxon>Candidatus Opimibacter</taxon>
    </lineage>
</organism>